<feature type="transmembrane region" description="Helical" evidence="1">
    <location>
        <begin position="302"/>
        <end position="329"/>
    </location>
</feature>
<dbReference type="RefSeq" id="WP_146434527.1">
    <property type="nucleotide sequence ID" value="NZ_SJPF01000004.1"/>
</dbReference>
<reference evidence="2 3" key="1">
    <citation type="submission" date="2019-02" db="EMBL/GenBank/DDBJ databases">
        <title>Deep-cultivation of Planctomycetes and their phenomic and genomic characterization uncovers novel biology.</title>
        <authorList>
            <person name="Wiegand S."/>
            <person name="Jogler M."/>
            <person name="Boedeker C."/>
            <person name="Pinto D."/>
            <person name="Vollmers J."/>
            <person name="Rivas-Marin E."/>
            <person name="Kohn T."/>
            <person name="Peeters S.H."/>
            <person name="Heuer A."/>
            <person name="Rast P."/>
            <person name="Oberbeckmann S."/>
            <person name="Bunk B."/>
            <person name="Jeske O."/>
            <person name="Meyerdierks A."/>
            <person name="Storesund J.E."/>
            <person name="Kallscheuer N."/>
            <person name="Luecker S."/>
            <person name="Lage O.M."/>
            <person name="Pohl T."/>
            <person name="Merkel B.J."/>
            <person name="Hornburger P."/>
            <person name="Mueller R.-W."/>
            <person name="Bruemmer F."/>
            <person name="Labrenz M."/>
            <person name="Spormann A.M."/>
            <person name="Op Den Camp H."/>
            <person name="Overmann J."/>
            <person name="Amann R."/>
            <person name="Jetten M.S.M."/>
            <person name="Mascher T."/>
            <person name="Medema M.H."/>
            <person name="Devos D.P."/>
            <person name="Kaster A.-K."/>
            <person name="Ovreas L."/>
            <person name="Rohde M."/>
            <person name="Galperin M.Y."/>
            <person name="Jogler C."/>
        </authorList>
    </citation>
    <scope>NUCLEOTIDE SEQUENCE [LARGE SCALE GENOMIC DNA]</scope>
    <source>
        <strain evidence="2 3">Enr8</strain>
    </source>
</reference>
<dbReference type="EMBL" id="SJPF01000004">
    <property type="protein sequence ID" value="TWT31961.1"/>
    <property type="molecule type" value="Genomic_DNA"/>
</dbReference>
<sequence length="446" mass="48523">MEILKFACTSCSAQLQAAASAAGDSFTCPHCEHSLRVPQPDAVGVIRSGGRDNEETEAVVCPLCNTRVTIQSADLGKKVKCPDCETAFVAKAPAKKLPPKPQTTDDDDFYSLKEETHDDSASKQMAARYFEEAERQAKVERERHTYADKPYQKAVEQTAATAYEAEPYAEKKRESLTPEDYDPRATRVKNPVSLAPDAIKTDFKFFCEVQFLTRWIVAALGMAVVLYTGINAMLVRINVTDGIGGFGAYLTSFVLSALTVVIGAIVLVYLASAFMNISTSIASGVAHLVWPETPAFERIMETVFFVIALMMALLPSGLVSALISPYLGVPLGGLSFVLFPYFYLSLLDSGTPLVPLSSSILAAVGRKLHKWILFYMVTGAVLAVVLVAMGIGYFFCGEEYQYVKYMVLPAGVLTTGYALFYAVWLGKLGWECSQDVGETPENAADG</sequence>
<gene>
    <name evidence="2" type="ORF">Enr8_38870</name>
</gene>
<evidence type="ECO:0000313" key="2">
    <source>
        <dbReference type="EMBL" id="TWT31961.1"/>
    </source>
</evidence>
<feature type="transmembrane region" description="Helical" evidence="1">
    <location>
        <begin position="371"/>
        <end position="395"/>
    </location>
</feature>
<evidence type="ECO:0000256" key="1">
    <source>
        <dbReference type="SAM" id="Phobius"/>
    </source>
</evidence>
<feature type="transmembrane region" description="Helical" evidence="1">
    <location>
        <begin position="215"/>
        <end position="234"/>
    </location>
</feature>
<keyword evidence="3" id="KW-1185">Reference proteome</keyword>
<organism evidence="2 3">
    <name type="scientific">Blastopirellula retiformator</name>
    <dbReference type="NCBI Taxonomy" id="2527970"/>
    <lineage>
        <taxon>Bacteria</taxon>
        <taxon>Pseudomonadati</taxon>
        <taxon>Planctomycetota</taxon>
        <taxon>Planctomycetia</taxon>
        <taxon>Pirellulales</taxon>
        <taxon>Pirellulaceae</taxon>
        <taxon>Blastopirellula</taxon>
    </lineage>
</organism>
<dbReference type="InterPro" id="IPR011723">
    <property type="entry name" value="Znf/thioredoxin_put"/>
</dbReference>
<feature type="transmembrane region" description="Helical" evidence="1">
    <location>
        <begin position="246"/>
        <end position="267"/>
    </location>
</feature>
<keyword evidence="1" id="KW-0472">Membrane</keyword>
<dbReference type="OrthoDB" id="250092at2"/>
<evidence type="ECO:0000313" key="3">
    <source>
        <dbReference type="Proteomes" id="UP000318878"/>
    </source>
</evidence>
<name>A0A5C5V0P6_9BACT</name>
<evidence type="ECO:0008006" key="4">
    <source>
        <dbReference type="Google" id="ProtNLM"/>
    </source>
</evidence>
<dbReference type="NCBIfam" id="TIGR02098">
    <property type="entry name" value="MJ0042_CXXC"/>
    <property type="match status" value="1"/>
</dbReference>
<dbReference type="Proteomes" id="UP000318878">
    <property type="component" value="Unassembled WGS sequence"/>
</dbReference>
<comment type="caution">
    <text evidence="2">The sequence shown here is derived from an EMBL/GenBank/DDBJ whole genome shotgun (WGS) entry which is preliminary data.</text>
</comment>
<feature type="transmembrane region" description="Helical" evidence="1">
    <location>
        <begin position="407"/>
        <end position="425"/>
    </location>
</feature>
<protein>
    <recommendedName>
        <fullName evidence="4">Double zinc ribbon</fullName>
    </recommendedName>
</protein>
<keyword evidence="1" id="KW-1133">Transmembrane helix</keyword>
<proteinExistence type="predicted"/>
<accession>A0A5C5V0P6</accession>
<feature type="transmembrane region" description="Helical" evidence="1">
    <location>
        <begin position="341"/>
        <end position="364"/>
    </location>
</feature>
<keyword evidence="1" id="KW-0812">Transmembrane</keyword>
<dbReference type="AlphaFoldDB" id="A0A5C5V0P6"/>